<proteinExistence type="predicted"/>
<dbReference type="SUPFAM" id="SSF46894">
    <property type="entry name" value="C-terminal effector domain of the bipartite response regulators"/>
    <property type="match status" value="1"/>
</dbReference>
<protein>
    <submittedName>
        <fullName evidence="5">Response regulator transcription factor</fullName>
    </submittedName>
</protein>
<dbReference type="PANTHER" id="PTHR44688:SF16">
    <property type="entry name" value="DNA-BINDING TRANSCRIPTIONAL ACTIVATOR DEVR_DOSR"/>
    <property type="match status" value="1"/>
</dbReference>
<dbReference type="SMART" id="SM00421">
    <property type="entry name" value="HTH_LUXR"/>
    <property type="match status" value="1"/>
</dbReference>
<keyword evidence="2" id="KW-0238">DNA-binding</keyword>
<dbReference type="InterPro" id="IPR029016">
    <property type="entry name" value="GAF-like_dom_sf"/>
</dbReference>
<dbReference type="SUPFAM" id="SSF55781">
    <property type="entry name" value="GAF domain-like"/>
    <property type="match status" value="1"/>
</dbReference>
<dbReference type="Gene3D" id="1.10.10.10">
    <property type="entry name" value="Winged helix-like DNA-binding domain superfamily/Winged helix DNA-binding domain"/>
    <property type="match status" value="1"/>
</dbReference>
<dbReference type="InterPro" id="IPR016032">
    <property type="entry name" value="Sig_transdc_resp-reg_C-effctor"/>
</dbReference>
<dbReference type="Proteomes" id="UP000595349">
    <property type="component" value="Chromosome"/>
</dbReference>
<name>A0A7T6Z896_9BACI</name>
<dbReference type="InterPro" id="IPR000792">
    <property type="entry name" value="Tscrpt_reg_LuxR_C"/>
</dbReference>
<evidence type="ECO:0000256" key="2">
    <source>
        <dbReference type="ARBA" id="ARBA00023125"/>
    </source>
</evidence>
<dbReference type="KEGG" id="scib:HUG20_01395"/>
<dbReference type="EMBL" id="CP054706">
    <property type="protein sequence ID" value="QQK78684.1"/>
    <property type="molecule type" value="Genomic_DNA"/>
</dbReference>
<dbReference type="AlphaFoldDB" id="A0A7T6Z896"/>
<sequence length="522" mass="60879">MMQVYKRIDELTYEGIAILQMNERSIAKEWEQLLRRQIIKEGQVMQWNEEILKSHLETMIKCLKSQLFLGEKKDIEEDIYGKMILNEVKMAWRAEDIHIDKHEITFICHLLENATHKAIHTPDGSGITFRNHQAVHHFFTVLSQYLTPYRLDAINLKSYVNYLFSLPEFSVQFIVSARTENSIFQVKDVMEKHGDSMDPGWLNMLQSIRTESIELLKKAVLRLMGSEDEATGKHVFITQEIRNELLLFYVPQKNISRTKWFLKLAFHMYEDIREAASNAENQINWNALVALFFEWVMRGRRLEDAFEHIASGYVRYLPFERCALFLYLPKEKKGVGMTGYNLNVEEIKNITEHFSSSSAVREFLNKMRTYRPIFIDDASDALPEYYINKFKLNSLVVSPIYSLSKKEYIGAVFLDQGEGQEFSVNDELMNVLVKMGHHVGEMLMQYQDSQYDNLQNTISSRLSPREIEVMNFVKNGRSISEISIALHLSQYTVRDYISSSIKKVNGRNRTHAVAIAIQQGFI</sequence>
<dbReference type="GO" id="GO:0003677">
    <property type="term" value="F:DNA binding"/>
    <property type="evidence" value="ECO:0007669"/>
    <property type="project" value="UniProtKB-KW"/>
</dbReference>
<evidence type="ECO:0000256" key="1">
    <source>
        <dbReference type="ARBA" id="ARBA00023015"/>
    </source>
</evidence>
<gene>
    <name evidence="5" type="ORF">HUG20_01395</name>
</gene>
<dbReference type="InterPro" id="IPR036388">
    <property type="entry name" value="WH-like_DNA-bd_sf"/>
</dbReference>
<dbReference type="Pfam" id="PF00196">
    <property type="entry name" value="GerE"/>
    <property type="match status" value="1"/>
</dbReference>
<feature type="domain" description="HTH luxR-type" evidence="4">
    <location>
        <begin position="455"/>
        <end position="520"/>
    </location>
</feature>
<keyword evidence="6" id="KW-1185">Reference proteome</keyword>
<keyword evidence="1" id="KW-0805">Transcription regulation</keyword>
<reference evidence="5 6" key="1">
    <citation type="submission" date="2020-06" db="EMBL/GenBank/DDBJ databases">
        <title>Genomic analysis of Salicibibacter sp. NKC21-4.</title>
        <authorList>
            <person name="Oh Y.J."/>
        </authorList>
    </citation>
    <scope>NUCLEOTIDE SEQUENCE [LARGE SCALE GENOMIC DNA]</scope>
    <source>
        <strain evidence="5 6">NKC21-4</strain>
    </source>
</reference>
<evidence type="ECO:0000313" key="6">
    <source>
        <dbReference type="Proteomes" id="UP000595349"/>
    </source>
</evidence>
<keyword evidence="3" id="KW-0804">Transcription</keyword>
<dbReference type="Gene3D" id="3.30.450.40">
    <property type="match status" value="1"/>
</dbReference>
<evidence type="ECO:0000259" key="4">
    <source>
        <dbReference type="PROSITE" id="PS50043"/>
    </source>
</evidence>
<evidence type="ECO:0000256" key="3">
    <source>
        <dbReference type="ARBA" id="ARBA00023163"/>
    </source>
</evidence>
<dbReference type="GO" id="GO:0045892">
    <property type="term" value="P:negative regulation of DNA-templated transcription"/>
    <property type="evidence" value="ECO:0007669"/>
    <property type="project" value="UniProtKB-ARBA"/>
</dbReference>
<dbReference type="CDD" id="cd06170">
    <property type="entry name" value="LuxR_C_like"/>
    <property type="match status" value="1"/>
</dbReference>
<dbReference type="PRINTS" id="PR00038">
    <property type="entry name" value="HTHLUXR"/>
</dbReference>
<dbReference type="RefSeq" id="WP_200087166.1">
    <property type="nucleotide sequence ID" value="NZ_CP054706.1"/>
</dbReference>
<evidence type="ECO:0000313" key="5">
    <source>
        <dbReference type="EMBL" id="QQK78684.1"/>
    </source>
</evidence>
<accession>A0A7T6Z896</accession>
<organism evidence="5 6">
    <name type="scientific">Salicibibacter cibi</name>
    <dbReference type="NCBI Taxonomy" id="2743001"/>
    <lineage>
        <taxon>Bacteria</taxon>
        <taxon>Bacillati</taxon>
        <taxon>Bacillota</taxon>
        <taxon>Bacilli</taxon>
        <taxon>Bacillales</taxon>
        <taxon>Bacillaceae</taxon>
        <taxon>Salicibibacter</taxon>
    </lineage>
</organism>
<dbReference type="PROSITE" id="PS50043">
    <property type="entry name" value="HTH_LUXR_2"/>
    <property type="match status" value="1"/>
</dbReference>
<dbReference type="PANTHER" id="PTHR44688">
    <property type="entry name" value="DNA-BINDING TRANSCRIPTIONAL ACTIVATOR DEVR_DOSR"/>
    <property type="match status" value="1"/>
</dbReference>